<evidence type="ECO:0000256" key="9">
    <source>
        <dbReference type="SAM" id="MobiDB-lite"/>
    </source>
</evidence>
<evidence type="ECO:0000256" key="10">
    <source>
        <dbReference type="SAM" id="Phobius"/>
    </source>
</evidence>
<dbReference type="PANTHER" id="PTHR24269">
    <property type="entry name" value="KREMEN PROTEIN"/>
    <property type="match status" value="1"/>
</dbReference>
<dbReference type="SMART" id="SM00321">
    <property type="entry name" value="WSC"/>
    <property type="match status" value="1"/>
</dbReference>
<dbReference type="GO" id="GO:0005886">
    <property type="term" value="C:plasma membrane"/>
    <property type="evidence" value="ECO:0007669"/>
    <property type="project" value="TreeGrafter"/>
</dbReference>
<dbReference type="Proteomes" id="UP000694845">
    <property type="component" value="Unplaced"/>
</dbReference>
<evidence type="ECO:0000256" key="6">
    <source>
        <dbReference type="ARBA" id="ARBA00023157"/>
    </source>
</evidence>
<reference evidence="14" key="1">
    <citation type="submission" date="2025-08" db="UniProtKB">
        <authorList>
            <consortium name="RefSeq"/>
        </authorList>
    </citation>
    <scope>IDENTIFICATION</scope>
</reference>
<dbReference type="InterPro" id="IPR002889">
    <property type="entry name" value="WSC_carb-bd"/>
</dbReference>
<proteinExistence type="predicted"/>
<protein>
    <submittedName>
        <fullName evidence="14">Uncharacterized protein LOC110983995 isoform X1</fullName>
    </submittedName>
</protein>
<keyword evidence="3" id="KW-0732">Signal</keyword>
<keyword evidence="4 10" id="KW-1133">Transmembrane helix</keyword>
<dbReference type="SMART" id="SM00032">
    <property type="entry name" value="CCP"/>
    <property type="match status" value="1"/>
</dbReference>
<organism evidence="13 14">
    <name type="scientific">Acanthaster planci</name>
    <name type="common">Crown-of-thorns starfish</name>
    <dbReference type="NCBI Taxonomy" id="133434"/>
    <lineage>
        <taxon>Eukaryota</taxon>
        <taxon>Metazoa</taxon>
        <taxon>Echinodermata</taxon>
        <taxon>Eleutherozoa</taxon>
        <taxon>Asterozoa</taxon>
        <taxon>Asteroidea</taxon>
        <taxon>Valvatacea</taxon>
        <taxon>Valvatida</taxon>
        <taxon>Acanthasteridae</taxon>
        <taxon>Acanthaster</taxon>
    </lineage>
</organism>
<evidence type="ECO:0000256" key="7">
    <source>
        <dbReference type="ARBA" id="ARBA00023180"/>
    </source>
</evidence>
<name>A0A8B7Z835_ACAPL</name>
<dbReference type="OrthoDB" id="6480633at2759"/>
<dbReference type="SUPFAM" id="SSF57535">
    <property type="entry name" value="Complement control module/SCR domain"/>
    <property type="match status" value="1"/>
</dbReference>
<feature type="domain" description="Sushi" evidence="11">
    <location>
        <begin position="138"/>
        <end position="200"/>
    </location>
</feature>
<dbReference type="OMA" id="HPGYKGC"/>
<dbReference type="InterPro" id="IPR000436">
    <property type="entry name" value="Sushi_SCR_CCP_dom"/>
</dbReference>
<keyword evidence="5 10" id="KW-0472">Membrane</keyword>
<evidence type="ECO:0000256" key="5">
    <source>
        <dbReference type="ARBA" id="ARBA00023136"/>
    </source>
</evidence>
<evidence type="ECO:0000256" key="2">
    <source>
        <dbReference type="ARBA" id="ARBA00022692"/>
    </source>
</evidence>
<dbReference type="PANTHER" id="PTHR24269:SF16">
    <property type="entry name" value="PROTEIN SLG1"/>
    <property type="match status" value="1"/>
</dbReference>
<feature type="transmembrane region" description="Helical" evidence="10">
    <location>
        <begin position="227"/>
        <end position="250"/>
    </location>
</feature>
<feature type="region of interest" description="Disordered" evidence="9">
    <location>
        <begin position="316"/>
        <end position="356"/>
    </location>
</feature>
<dbReference type="InterPro" id="IPR035976">
    <property type="entry name" value="Sushi/SCR/CCP_sf"/>
</dbReference>
<dbReference type="PROSITE" id="PS50923">
    <property type="entry name" value="SUSHI"/>
    <property type="match status" value="1"/>
</dbReference>
<dbReference type="Pfam" id="PF00084">
    <property type="entry name" value="Sushi"/>
    <property type="match status" value="1"/>
</dbReference>
<keyword evidence="13" id="KW-1185">Reference proteome</keyword>
<sequence length="392" mass="43513">MLWFVFYKEKDMAARSMLVALLFLIAKSIQIIDHPGYKGCYWDEAEMRDSAFGRFVVRNNTMTVEKCLQICKRRNDSLAGLRQRDQCHCGNRISDKRRSRSDRQKCAFNCTGNERQFCGGHYPHENKTRMSVYNVSSSECPHPAIPAHGSVMETGDFWFGSEVTFRCDVGFELHGNRSVQCIQNKFGNVIWSQAIPGCLEVTSQQNGHLDSPGDEDYETPEVSKGTVVGVSVSLSLFFILACGLFGVFVLKRRKLQSDETVASSGDIGQEPDRVGMKKDQSGISQAHANNTYGLTTRPSPYEVVELADDVEEAHLSTAAEGESYPRKGDGDDPVPIRERSDCADGDDLQEAGVGAGYRSRPLADSSLDVADEGGWVDNIIYETTDHEDKTCV</sequence>
<evidence type="ECO:0000259" key="12">
    <source>
        <dbReference type="PROSITE" id="PS51212"/>
    </source>
</evidence>
<evidence type="ECO:0000256" key="8">
    <source>
        <dbReference type="PROSITE-ProRule" id="PRU00302"/>
    </source>
</evidence>
<evidence type="ECO:0000313" key="13">
    <source>
        <dbReference type="Proteomes" id="UP000694845"/>
    </source>
</evidence>
<gene>
    <name evidence="14" type="primary">LOC110983995</name>
</gene>
<evidence type="ECO:0000256" key="3">
    <source>
        <dbReference type="ARBA" id="ARBA00022729"/>
    </source>
</evidence>
<comment type="subcellular location">
    <subcellularLocation>
        <location evidence="1">Membrane</location>
        <topology evidence="1">Single-pass membrane protein</topology>
    </subcellularLocation>
</comment>
<dbReference type="Gene3D" id="2.10.70.10">
    <property type="entry name" value="Complement Module, domain 1"/>
    <property type="match status" value="1"/>
</dbReference>
<accession>A0A8B7Z835</accession>
<feature type="domain" description="WSC" evidence="12">
    <location>
        <begin position="34"/>
        <end position="136"/>
    </location>
</feature>
<keyword evidence="7" id="KW-0325">Glycoprotein</keyword>
<dbReference type="CDD" id="cd00033">
    <property type="entry name" value="CCP"/>
    <property type="match status" value="1"/>
</dbReference>
<keyword evidence="2 10" id="KW-0812">Transmembrane</keyword>
<comment type="caution">
    <text evidence="8">Lacks conserved residue(s) required for the propagation of feature annotation.</text>
</comment>
<dbReference type="RefSeq" id="XP_022099446.1">
    <property type="nucleotide sequence ID" value="XM_022243754.1"/>
</dbReference>
<evidence type="ECO:0000259" key="11">
    <source>
        <dbReference type="PROSITE" id="PS50923"/>
    </source>
</evidence>
<evidence type="ECO:0000256" key="4">
    <source>
        <dbReference type="ARBA" id="ARBA00022989"/>
    </source>
</evidence>
<dbReference type="PROSITE" id="PS51212">
    <property type="entry name" value="WSC"/>
    <property type="match status" value="1"/>
</dbReference>
<dbReference type="InterPro" id="IPR051836">
    <property type="entry name" value="Kremen_rcpt"/>
</dbReference>
<feature type="compositionally biased region" description="Basic and acidic residues" evidence="9">
    <location>
        <begin position="323"/>
        <end position="342"/>
    </location>
</feature>
<dbReference type="AlphaFoldDB" id="A0A8B7Z835"/>
<evidence type="ECO:0000313" key="14">
    <source>
        <dbReference type="RefSeq" id="XP_022099446.1"/>
    </source>
</evidence>
<evidence type="ECO:0000256" key="1">
    <source>
        <dbReference type="ARBA" id="ARBA00004167"/>
    </source>
</evidence>
<keyword evidence="6" id="KW-1015">Disulfide bond</keyword>
<dbReference type="KEGG" id="aplc:110983995"/>
<dbReference type="GeneID" id="110983995"/>
<keyword evidence="8" id="KW-0768">Sushi</keyword>
<dbReference type="Pfam" id="PF01822">
    <property type="entry name" value="WSC"/>
    <property type="match status" value="1"/>
</dbReference>